<evidence type="ECO:0000256" key="2">
    <source>
        <dbReference type="ARBA" id="ARBA00023125"/>
    </source>
</evidence>
<organism evidence="5 6">
    <name type="scientific">Murinocardiopsis flavida</name>
    <dbReference type="NCBI Taxonomy" id="645275"/>
    <lineage>
        <taxon>Bacteria</taxon>
        <taxon>Bacillati</taxon>
        <taxon>Actinomycetota</taxon>
        <taxon>Actinomycetes</taxon>
        <taxon>Streptosporangiales</taxon>
        <taxon>Nocardiopsidaceae</taxon>
        <taxon>Murinocardiopsis</taxon>
    </lineage>
</organism>
<dbReference type="PROSITE" id="PS50949">
    <property type="entry name" value="HTH_GNTR"/>
    <property type="match status" value="1"/>
</dbReference>
<dbReference type="InterPro" id="IPR036388">
    <property type="entry name" value="WH-like_DNA-bd_sf"/>
</dbReference>
<keyword evidence="2" id="KW-0238">DNA-binding</keyword>
<dbReference type="PRINTS" id="PR00035">
    <property type="entry name" value="HTHGNTR"/>
</dbReference>
<dbReference type="GO" id="GO:0003677">
    <property type="term" value="F:DNA binding"/>
    <property type="evidence" value="ECO:0007669"/>
    <property type="project" value="UniProtKB-KW"/>
</dbReference>
<evidence type="ECO:0000259" key="4">
    <source>
        <dbReference type="PROSITE" id="PS50949"/>
    </source>
</evidence>
<dbReference type="InterPro" id="IPR011711">
    <property type="entry name" value="GntR_C"/>
</dbReference>
<dbReference type="SUPFAM" id="SSF48008">
    <property type="entry name" value="GntR ligand-binding domain-like"/>
    <property type="match status" value="1"/>
</dbReference>
<proteinExistence type="predicted"/>
<evidence type="ECO:0000256" key="3">
    <source>
        <dbReference type="ARBA" id="ARBA00023163"/>
    </source>
</evidence>
<dbReference type="PANTHER" id="PTHR43537:SF24">
    <property type="entry name" value="GLUCONATE OPERON TRANSCRIPTIONAL REPRESSOR"/>
    <property type="match status" value="1"/>
</dbReference>
<keyword evidence="3" id="KW-0804">Transcription</keyword>
<dbReference type="Proteomes" id="UP000240542">
    <property type="component" value="Unassembled WGS sequence"/>
</dbReference>
<dbReference type="InterPro" id="IPR036390">
    <property type="entry name" value="WH_DNA-bd_sf"/>
</dbReference>
<dbReference type="EMBL" id="PYGA01000025">
    <property type="protein sequence ID" value="PSK89615.1"/>
    <property type="molecule type" value="Genomic_DNA"/>
</dbReference>
<dbReference type="AlphaFoldDB" id="A0A2P8CXA3"/>
<protein>
    <submittedName>
        <fullName evidence="5">GntR family transcriptional regulator</fullName>
    </submittedName>
</protein>
<dbReference type="GO" id="GO:0003700">
    <property type="term" value="F:DNA-binding transcription factor activity"/>
    <property type="evidence" value="ECO:0007669"/>
    <property type="project" value="InterPro"/>
</dbReference>
<dbReference type="Pfam" id="PF00392">
    <property type="entry name" value="GntR"/>
    <property type="match status" value="1"/>
</dbReference>
<sequence>MPPLGTTTSRSDLVAEAIRDAIFSGRLDPDEVLVERRLAEMLGVSKTPVREALIMLSSTGLLTMTRNRGVAVRRLTLTEVRHVYEERALLEPWALASAIRAKGALDVAGHLPTMDEADAFTADDDATALATANRSFHRGLYSQCENPFVVKALDDLQDLTALATVGVLWENWPTWRAEAAEHHEIQQAAAAGEADRAEDLMRTHIERSIARLRSAAAPG</sequence>
<dbReference type="PANTHER" id="PTHR43537">
    <property type="entry name" value="TRANSCRIPTIONAL REGULATOR, GNTR FAMILY"/>
    <property type="match status" value="1"/>
</dbReference>
<dbReference type="Gene3D" id="1.20.120.530">
    <property type="entry name" value="GntR ligand-binding domain-like"/>
    <property type="match status" value="1"/>
</dbReference>
<reference evidence="5 6" key="1">
    <citation type="submission" date="2018-03" db="EMBL/GenBank/DDBJ databases">
        <title>Genomic Encyclopedia of Archaeal and Bacterial Type Strains, Phase II (KMG-II): from individual species to whole genera.</title>
        <authorList>
            <person name="Goeker M."/>
        </authorList>
    </citation>
    <scope>NUCLEOTIDE SEQUENCE [LARGE SCALE GENOMIC DNA]</scope>
    <source>
        <strain evidence="5 6">DSM 45312</strain>
    </source>
</reference>
<accession>A0A2P8CXA3</accession>
<name>A0A2P8CXA3_9ACTN</name>
<keyword evidence="1" id="KW-0805">Transcription regulation</keyword>
<dbReference type="InterPro" id="IPR008920">
    <property type="entry name" value="TF_FadR/GntR_C"/>
</dbReference>
<evidence type="ECO:0000313" key="5">
    <source>
        <dbReference type="EMBL" id="PSK89615.1"/>
    </source>
</evidence>
<evidence type="ECO:0000313" key="6">
    <source>
        <dbReference type="Proteomes" id="UP000240542"/>
    </source>
</evidence>
<keyword evidence="6" id="KW-1185">Reference proteome</keyword>
<dbReference type="SMART" id="SM00345">
    <property type="entry name" value="HTH_GNTR"/>
    <property type="match status" value="1"/>
</dbReference>
<dbReference type="Pfam" id="PF07729">
    <property type="entry name" value="FCD"/>
    <property type="match status" value="1"/>
</dbReference>
<feature type="domain" description="HTH gntR-type" evidence="4">
    <location>
        <begin position="8"/>
        <end position="75"/>
    </location>
</feature>
<dbReference type="CDD" id="cd07377">
    <property type="entry name" value="WHTH_GntR"/>
    <property type="match status" value="1"/>
</dbReference>
<dbReference type="InterPro" id="IPR000524">
    <property type="entry name" value="Tscrpt_reg_HTH_GntR"/>
</dbReference>
<dbReference type="SMART" id="SM00895">
    <property type="entry name" value="FCD"/>
    <property type="match status" value="1"/>
</dbReference>
<dbReference type="Gene3D" id="1.10.10.10">
    <property type="entry name" value="Winged helix-like DNA-binding domain superfamily/Winged helix DNA-binding domain"/>
    <property type="match status" value="1"/>
</dbReference>
<comment type="caution">
    <text evidence="5">The sequence shown here is derived from an EMBL/GenBank/DDBJ whole genome shotgun (WGS) entry which is preliminary data.</text>
</comment>
<gene>
    <name evidence="5" type="ORF">CLV63_1259</name>
</gene>
<dbReference type="SUPFAM" id="SSF46785">
    <property type="entry name" value="Winged helix' DNA-binding domain"/>
    <property type="match status" value="1"/>
</dbReference>
<evidence type="ECO:0000256" key="1">
    <source>
        <dbReference type="ARBA" id="ARBA00023015"/>
    </source>
</evidence>